<organism evidence="7 8">
    <name type="scientific">Lachnospira pectinoschiza</name>
    <dbReference type="NCBI Taxonomy" id="28052"/>
    <lineage>
        <taxon>Bacteria</taxon>
        <taxon>Bacillati</taxon>
        <taxon>Bacillota</taxon>
        <taxon>Clostridia</taxon>
        <taxon>Lachnospirales</taxon>
        <taxon>Lachnospiraceae</taxon>
        <taxon>Lachnospira</taxon>
    </lineage>
</organism>
<gene>
    <name evidence="5" type="primary">ubiX</name>
    <name evidence="7" type="ORF">SAMN05216544_0807</name>
</gene>
<sequence>MKKRLIIGVSGASGAPLAKRLLEELKNVDTIETHLVISYGGEETIKEECAMSVEDFKALADVVYDNKNIGAAIASGTFETLGMIICPCSMKTVAGVANGFSENLLLRAADVCVKEQRKLVMVVRESPFSKIHLDNMAYLASLPGVFIQPPVISYYHYPKSLEDMERQIVGKMLDRFGINGGLTRWS</sequence>
<keyword evidence="2 5" id="KW-0285">Flavoprotein</keyword>
<reference evidence="8" key="1">
    <citation type="submission" date="2016-10" db="EMBL/GenBank/DDBJ databases">
        <authorList>
            <person name="Varghese N."/>
            <person name="Submissions S."/>
        </authorList>
    </citation>
    <scope>NUCLEOTIDE SEQUENCE [LARGE SCALE GENOMIC DNA]</scope>
    <source>
        <strain evidence="8">M83</strain>
    </source>
</reference>
<evidence type="ECO:0000256" key="1">
    <source>
        <dbReference type="ARBA" id="ARBA00022602"/>
    </source>
</evidence>
<dbReference type="OrthoDB" id="9781577at2"/>
<feature type="binding site" evidence="5">
    <location>
        <begin position="11"/>
        <end position="13"/>
    </location>
    <ligand>
        <name>FMN</name>
        <dbReference type="ChEBI" id="CHEBI:58210"/>
    </ligand>
</feature>
<dbReference type="EC" id="2.5.1.129" evidence="5"/>
<dbReference type="SUPFAM" id="SSF52507">
    <property type="entry name" value="Homo-oligomeric flavin-containing Cys decarboxylases, HFCD"/>
    <property type="match status" value="1"/>
</dbReference>
<evidence type="ECO:0000313" key="7">
    <source>
        <dbReference type="EMBL" id="SDM60602.1"/>
    </source>
</evidence>
<comment type="similarity">
    <text evidence="5">Belongs to the UbiX/PAD1 family.</text>
</comment>
<dbReference type="NCBIfam" id="NF004685">
    <property type="entry name" value="PRK06029.1"/>
    <property type="match status" value="1"/>
</dbReference>
<dbReference type="Gene3D" id="3.40.50.1950">
    <property type="entry name" value="Flavin prenyltransferase-like"/>
    <property type="match status" value="1"/>
</dbReference>
<accession>A0A1G9UKZ9</accession>
<proteinExistence type="inferred from homology"/>
<dbReference type="InterPro" id="IPR036551">
    <property type="entry name" value="Flavin_trans-like"/>
</dbReference>
<feature type="binding site" evidence="5">
    <location>
        <position position="155"/>
    </location>
    <ligand>
        <name>dimethylallyl phosphate</name>
        <dbReference type="ChEBI" id="CHEBI:88052"/>
    </ligand>
</feature>
<feature type="binding site" evidence="5">
    <location>
        <position position="124"/>
    </location>
    <ligand>
        <name>FMN</name>
        <dbReference type="ChEBI" id="CHEBI:58210"/>
    </ligand>
</feature>
<name>A0A1G9UKZ9_9FIRM</name>
<evidence type="ECO:0000256" key="5">
    <source>
        <dbReference type="HAMAP-Rule" id="MF_01984"/>
    </source>
</evidence>
<comment type="catalytic activity">
    <reaction evidence="5">
        <text>dimethylallyl phosphate + FMNH2 = prenylated FMNH2 + phosphate</text>
        <dbReference type="Rhea" id="RHEA:37743"/>
        <dbReference type="ChEBI" id="CHEBI:43474"/>
        <dbReference type="ChEBI" id="CHEBI:57618"/>
        <dbReference type="ChEBI" id="CHEBI:87467"/>
        <dbReference type="ChEBI" id="CHEBI:88052"/>
        <dbReference type="EC" id="2.5.1.129"/>
    </reaction>
</comment>
<keyword evidence="8" id="KW-1185">Reference proteome</keyword>
<dbReference type="InterPro" id="IPR003382">
    <property type="entry name" value="Flavoprotein"/>
</dbReference>
<keyword evidence="1 5" id="KW-0637">Prenyltransferase</keyword>
<dbReference type="Proteomes" id="UP000187651">
    <property type="component" value="Unassembled WGS sequence"/>
</dbReference>
<keyword evidence="3 5" id="KW-0288">FMN</keyword>
<evidence type="ECO:0000313" key="8">
    <source>
        <dbReference type="Proteomes" id="UP000187651"/>
    </source>
</evidence>
<keyword evidence="4 5" id="KW-0808">Transferase</keyword>
<feature type="binding site" evidence="5">
    <location>
        <position position="171"/>
    </location>
    <ligand>
        <name>dimethylallyl phosphate</name>
        <dbReference type="ChEBI" id="CHEBI:88052"/>
    </ligand>
</feature>
<evidence type="ECO:0000256" key="3">
    <source>
        <dbReference type="ARBA" id="ARBA00022643"/>
    </source>
</evidence>
<dbReference type="NCBIfam" id="TIGR00421">
    <property type="entry name" value="ubiX_pad"/>
    <property type="match status" value="1"/>
</dbReference>
<dbReference type="HAMAP" id="MF_01984">
    <property type="entry name" value="ubiX_pad"/>
    <property type="match status" value="1"/>
</dbReference>
<comment type="function">
    <text evidence="5">Flavin prenyltransferase that catalyzes the synthesis of the prenylated FMN cofactor (prenyl-FMN) for 4-hydroxy-3-polyprenylbenzoic acid decarboxylase UbiD. The prenyltransferase is metal-independent and links a dimethylallyl moiety from dimethylallyl monophosphate (DMAP) to the flavin N5 and C6 atoms of FMN.</text>
</comment>
<feature type="domain" description="Flavoprotein" evidence="6">
    <location>
        <begin position="3"/>
        <end position="175"/>
    </location>
</feature>
<dbReference type="EMBL" id="FNHZ01000001">
    <property type="protein sequence ID" value="SDM60602.1"/>
    <property type="molecule type" value="Genomic_DNA"/>
</dbReference>
<dbReference type="Pfam" id="PF02441">
    <property type="entry name" value="Flavoprotein"/>
    <property type="match status" value="1"/>
</dbReference>
<evidence type="ECO:0000259" key="6">
    <source>
        <dbReference type="Pfam" id="PF02441"/>
    </source>
</evidence>
<dbReference type="AlphaFoldDB" id="A0A1G9UKZ9"/>
<feature type="binding site" evidence="5">
    <location>
        <begin position="89"/>
        <end position="92"/>
    </location>
    <ligand>
        <name>FMN</name>
        <dbReference type="ChEBI" id="CHEBI:58210"/>
    </ligand>
</feature>
<dbReference type="InterPro" id="IPR004507">
    <property type="entry name" value="UbiX-like"/>
</dbReference>
<comment type="caution">
    <text evidence="5">Lacks conserved residue(s) required for the propagation of feature annotation.</text>
</comment>
<protein>
    <recommendedName>
        <fullName evidence="5">Flavin prenyltransferase UbiX</fullName>
        <ecNumber evidence="5">2.5.1.129</ecNumber>
    </recommendedName>
</protein>
<evidence type="ECO:0000256" key="4">
    <source>
        <dbReference type="ARBA" id="ARBA00022679"/>
    </source>
</evidence>
<evidence type="ECO:0000256" key="2">
    <source>
        <dbReference type="ARBA" id="ARBA00022630"/>
    </source>
</evidence>
<dbReference type="GO" id="GO:0106141">
    <property type="term" value="F:flavin prenyltransferase activity"/>
    <property type="evidence" value="ECO:0007669"/>
    <property type="project" value="UniProtKB-EC"/>
</dbReference>
<dbReference type="RefSeq" id="WP_074521014.1">
    <property type="nucleotide sequence ID" value="NZ_FNHZ01000001.1"/>
</dbReference>
<feature type="binding site" evidence="5">
    <location>
        <position position="38"/>
    </location>
    <ligand>
        <name>FMN</name>
        <dbReference type="ChEBI" id="CHEBI:58210"/>
    </ligand>
</feature>